<gene>
    <name evidence="1" type="ORF">E5358_00590</name>
</gene>
<dbReference type="EMBL" id="SRZC01000001">
    <property type="protein sequence ID" value="TGX84167.1"/>
    <property type="molecule type" value="Genomic_DNA"/>
</dbReference>
<reference evidence="1" key="1">
    <citation type="submission" date="2019-04" db="EMBL/GenBank/DDBJ databases">
        <title>Microbes associate with the intestines of laboratory mice.</title>
        <authorList>
            <person name="Navarre W."/>
            <person name="Wong E."/>
            <person name="Huang K."/>
            <person name="Tropini C."/>
            <person name="Ng K."/>
            <person name="Yu B."/>
        </authorList>
    </citation>
    <scope>NUCLEOTIDE SEQUENCE</scope>
    <source>
        <strain evidence="1">NM73_A23</strain>
    </source>
</reference>
<name>A0AC61QU59_9BACT</name>
<proteinExistence type="predicted"/>
<evidence type="ECO:0000313" key="2">
    <source>
        <dbReference type="Proteomes" id="UP000308886"/>
    </source>
</evidence>
<organism evidence="1 2">
    <name type="scientific">Palleniella muris</name>
    <dbReference type="NCBI Taxonomy" id="3038145"/>
    <lineage>
        <taxon>Bacteria</taxon>
        <taxon>Pseudomonadati</taxon>
        <taxon>Bacteroidota</taxon>
        <taxon>Bacteroidia</taxon>
        <taxon>Bacteroidales</taxon>
        <taxon>Prevotellaceae</taxon>
        <taxon>Palleniella</taxon>
    </lineage>
</organism>
<dbReference type="Proteomes" id="UP000308886">
    <property type="component" value="Unassembled WGS sequence"/>
</dbReference>
<protein>
    <submittedName>
        <fullName evidence="1">Uncharacterized protein</fullName>
    </submittedName>
</protein>
<accession>A0AC61QU59</accession>
<keyword evidence="2" id="KW-1185">Reference proteome</keyword>
<evidence type="ECO:0000313" key="1">
    <source>
        <dbReference type="EMBL" id="TGX84167.1"/>
    </source>
</evidence>
<comment type="caution">
    <text evidence="1">The sequence shown here is derived from an EMBL/GenBank/DDBJ whole genome shotgun (WGS) entry which is preliminary data.</text>
</comment>
<sequence length="428" mass="48481">MKTSKIIYGLLLALTLSLTACRDEADNLMQPGALPGETLTSQFEQIWQGINQNYVFWEIDPVDWDAVYTQYKPKIEELDKQEVVKTSDLNKLYEEAFGQLIDHHMLIKAVNVKAAPDDEQNVYVHPGSLASAKREGFHEAIPIIGFQVIRKKMKEDGRITFAHEYVNEEASPRHLETCVIDNDILYLGFRAFNIIEKIQRYRFLGDEDAKEIYDVYSEYMRQLLFNKNIKSIIVDVRSNSGGDLGDMLTVLSPLLKEDVHLFDSKTKIGLGRLDYGEWTPWNGKAVTQRQMGELLAWEEELPNTDCIGDRKVAFLIDCQSVSMAEMSATGAKSLPYATVIGERSFGGLGPLTSDVHNSFCGQFGDEKLKSKSYYVYTSTWITRTADGEYPEGKGVEPDITVPLNIEMLTGQHIDNQLEYAVDYLHGKK</sequence>